<feature type="transmembrane region" description="Helical" evidence="7">
    <location>
        <begin position="134"/>
        <end position="162"/>
    </location>
</feature>
<feature type="transmembrane region" description="Helical" evidence="7">
    <location>
        <begin position="61"/>
        <end position="82"/>
    </location>
</feature>
<dbReference type="Gene3D" id="1.20.120.80">
    <property type="entry name" value="Cytochrome c oxidase, subunit III, four-helix bundle"/>
    <property type="match status" value="1"/>
</dbReference>
<proteinExistence type="inferred from homology"/>
<comment type="caution">
    <text evidence="9">The sequence shown here is derived from an EMBL/GenBank/DDBJ whole genome shotgun (WGS) entry which is preliminary data.</text>
</comment>
<accession>A0A399SCQ5</accession>
<feature type="transmembrane region" description="Helical" evidence="7">
    <location>
        <begin position="94"/>
        <end position="114"/>
    </location>
</feature>
<evidence type="ECO:0000256" key="6">
    <source>
        <dbReference type="RuleBase" id="RU003376"/>
    </source>
</evidence>
<evidence type="ECO:0000256" key="7">
    <source>
        <dbReference type="SAM" id="Phobius"/>
    </source>
</evidence>
<gene>
    <name evidence="9" type="ORF">D1627_07600</name>
</gene>
<feature type="domain" description="Heme-copper oxidase subunit III family profile" evidence="8">
    <location>
        <begin position="26"/>
        <end position="208"/>
    </location>
</feature>
<comment type="similarity">
    <text evidence="2 6">Belongs to the cytochrome c oxidase subunit 3 family.</text>
</comment>
<keyword evidence="10" id="KW-1185">Reference proteome</keyword>
<dbReference type="GO" id="GO:0004129">
    <property type="term" value="F:cytochrome-c oxidase activity"/>
    <property type="evidence" value="ECO:0007669"/>
    <property type="project" value="InterPro"/>
</dbReference>
<evidence type="ECO:0000313" key="10">
    <source>
        <dbReference type="Proteomes" id="UP000266005"/>
    </source>
</evidence>
<evidence type="ECO:0000256" key="1">
    <source>
        <dbReference type="ARBA" id="ARBA00004141"/>
    </source>
</evidence>
<dbReference type="PANTHER" id="PTHR11403">
    <property type="entry name" value="CYTOCHROME C OXIDASE SUBUNIT III"/>
    <property type="match status" value="1"/>
</dbReference>
<protein>
    <submittedName>
        <fullName evidence="9">Cytochrome c oxidase subunit III</fullName>
    </submittedName>
</protein>
<dbReference type="EMBL" id="QWGE01000002">
    <property type="protein sequence ID" value="RIJ41866.1"/>
    <property type="molecule type" value="Genomic_DNA"/>
</dbReference>
<feature type="transmembrane region" description="Helical" evidence="7">
    <location>
        <begin position="183"/>
        <end position="207"/>
    </location>
</feature>
<evidence type="ECO:0000256" key="2">
    <source>
        <dbReference type="ARBA" id="ARBA00010581"/>
    </source>
</evidence>
<dbReference type="Proteomes" id="UP000266005">
    <property type="component" value="Unassembled WGS sequence"/>
</dbReference>
<dbReference type="SUPFAM" id="SSF81452">
    <property type="entry name" value="Cytochrome c oxidase subunit III-like"/>
    <property type="match status" value="1"/>
</dbReference>
<dbReference type="AlphaFoldDB" id="A0A399SCQ5"/>
<evidence type="ECO:0000313" key="9">
    <source>
        <dbReference type="EMBL" id="RIJ41866.1"/>
    </source>
</evidence>
<keyword evidence="3 6" id="KW-0812">Transmembrane</keyword>
<evidence type="ECO:0000256" key="3">
    <source>
        <dbReference type="ARBA" id="ARBA00022692"/>
    </source>
</evidence>
<keyword evidence="5 7" id="KW-0472">Membrane</keyword>
<name>A0A399SCQ5_9BACT</name>
<comment type="subcellular location">
    <subcellularLocation>
        <location evidence="6">Cell membrane</location>
        <topology evidence="6">Multi-pass membrane protein</topology>
    </subcellularLocation>
    <subcellularLocation>
        <location evidence="1">Membrane</location>
        <topology evidence="1">Multi-pass membrane protein</topology>
    </subcellularLocation>
</comment>
<evidence type="ECO:0000259" key="8">
    <source>
        <dbReference type="PROSITE" id="PS50253"/>
    </source>
</evidence>
<dbReference type="InterPro" id="IPR035973">
    <property type="entry name" value="Cyt_c_oxidase_su3-like_sf"/>
</dbReference>
<sequence>MNQDKKNQVDSRQRSAFRRIEKMHPIKMLLYLSMIGIGVLFFILIVAFIRTGGFPSQNFELPKFFSISTILLLFSSYTISKVPRLYKQEKLKKMARYLGFTLGLGLLFIVAQLIGWNEMSRTGIHFSGKASGTYLYLISALHMLHLAGGIIFLSFMVFKTIYVKSDGVRSLIFIRDPFRHLQLAMLNSYWHFMDFLWMALYVVFLFIA</sequence>
<organism evidence="9 10">
    <name type="scientific">Pontibacter oryzae</name>
    <dbReference type="NCBI Taxonomy" id="2304593"/>
    <lineage>
        <taxon>Bacteria</taxon>
        <taxon>Pseudomonadati</taxon>
        <taxon>Bacteroidota</taxon>
        <taxon>Cytophagia</taxon>
        <taxon>Cytophagales</taxon>
        <taxon>Hymenobacteraceae</taxon>
        <taxon>Pontibacter</taxon>
    </lineage>
</organism>
<dbReference type="InterPro" id="IPR000298">
    <property type="entry name" value="Cyt_c_oxidase-like_su3"/>
</dbReference>
<evidence type="ECO:0000256" key="5">
    <source>
        <dbReference type="ARBA" id="ARBA00023136"/>
    </source>
</evidence>
<dbReference type="Pfam" id="PF00510">
    <property type="entry name" value="COX3"/>
    <property type="match status" value="1"/>
</dbReference>
<keyword evidence="4 7" id="KW-1133">Transmembrane helix</keyword>
<dbReference type="PROSITE" id="PS50253">
    <property type="entry name" value="COX3"/>
    <property type="match status" value="1"/>
</dbReference>
<feature type="transmembrane region" description="Helical" evidence="7">
    <location>
        <begin position="28"/>
        <end position="49"/>
    </location>
</feature>
<dbReference type="RefSeq" id="WP_119431611.1">
    <property type="nucleotide sequence ID" value="NZ_QWGE01000002.1"/>
</dbReference>
<dbReference type="PANTHER" id="PTHR11403:SF10">
    <property type="entry name" value="CYTOCHROME C OXIDASE"/>
    <property type="match status" value="1"/>
</dbReference>
<dbReference type="InterPro" id="IPR024791">
    <property type="entry name" value="Cyt_c/ubiquinol_Oxase_su3"/>
</dbReference>
<dbReference type="GO" id="GO:0019646">
    <property type="term" value="P:aerobic electron transport chain"/>
    <property type="evidence" value="ECO:0007669"/>
    <property type="project" value="InterPro"/>
</dbReference>
<dbReference type="OrthoDB" id="9810850at2"/>
<dbReference type="InterPro" id="IPR013833">
    <property type="entry name" value="Cyt_c_oxidase_su3_a-hlx"/>
</dbReference>
<evidence type="ECO:0000256" key="4">
    <source>
        <dbReference type="ARBA" id="ARBA00022989"/>
    </source>
</evidence>
<dbReference type="GO" id="GO:0005886">
    <property type="term" value="C:plasma membrane"/>
    <property type="evidence" value="ECO:0007669"/>
    <property type="project" value="UniProtKB-SubCell"/>
</dbReference>
<reference evidence="10" key="1">
    <citation type="submission" date="2018-08" db="EMBL/GenBank/DDBJ databases">
        <title>Mucilaginibacter sp. MYSH2.</title>
        <authorList>
            <person name="Seo T."/>
        </authorList>
    </citation>
    <scope>NUCLEOTIDE SEQUENCE [LARGE SCALE GENOMIC DNA]</scope>
    <source>
        <strain evidence="10">KIRAN</strain>
    </source>
</reference>